<dbReference type="EMBL" id="MK562503">
    <property type="protein sequence ID" value="QBP32907.1"/>
    <property type="molecule type" value="Genomic_DNA"/>
</dbReference>
<evidence type="ECO:0000313" key="2">
    <source>
        <dbReference type="Proteomes" id="UP000294568"/>
    </source>
</evidence>
<organism evidence="1 2">
    <name type="scientific">Shigella phage Buco</name>
    <dbReference type="NCBI Taxonomy" id="2530183"/>
    <lineage>
        <taxon>Viruses</taxon>
        <taxon>Duplodnaviria</taxon>
        <taxon>Heunggongvirae</taxon>
        <taxon>Uroviricota</taxon>
        <taxon>Caudoviricetes</taxon>
        <taxon>Autographivirales</taxon>
        <taxon>Autoscriptoviridae</taxon>
        <taxon>Slopekvirinae</taxon>
        <taxon>Bucovirus</taxon>
        <taxon>Bucovirus buco</taxon>
    </lineage>
</organism>
<dbReference type="Proteomes" id="UP000294568">
    <property type="component" value="Segment"/>
</dbReference>
<keyword evidence="2" id="KW-1185">Reference proteome</keyword>
<reference evidence="1 2" key="1">
    <citation type="submission" date="2019-02" db="EMBL/GenBank/DDBJ databases">
        <title>A cornucopia of Shigella phages from the Cornhusker state.</title>
        <authorList>
            <person name="Doore S.M."/>
            <person name="Schrad J.R."/>
            <person name="Perrett H.R."/>
            <person name="Dover J.A."/>
            <person name="Schrad K.P."/>
            <person name="Dean W.F."/>
            <person name="Parent K.N."/>
        </authorList>
    </citation>
    <scope>NUCLEOTIDE SEQUENCE [LARGE SCALE GENOMIC DNA]</scope>
</reference>
<protein>
    <submittedName>
        <fullName evidence="1">Uncharacterized protein</fullName>
    </submittedName>
</protein>
<name>A0A482JKS1_9CAUD</name>
<evidence type="ECO:0000313" key="1">
    <source>
        <dbReference type="EMBL" id="QBP32907.1"/>
    </source>
</evidence>
<sequence>MALTINPATVLERQQRSSIQGLAREYSAKAALRTMYEQRAAKLGMTLAGYCQRFNIRGV</sequence>
<gene>
    <name evidence="1" type="ORF">HRP29_gp7</name>
</gene>
<accession>A0A482JKS1</accession>
<proteinExistence type="predicted"/>
<dbReference type="InterPro" id="IPR055691">
    <property type="entry name" value="DUF7267"/>
</dbReference>
<dbReference type="Pfam" id="PF23929">
    <property type="entry name" value="DUF7267"/>
    <property type="match status" value="1"/>
</dbReference>